<dbReference type="Proteomes" id="UP000321947">
    <property type="component" value="Unassembled WGS sequence"/>
</dbReference>
<dbReference type="EMBL" id="SSTD01004451">
    <property type="protein sequence ID" value="TYK23569.1"/>
    <property type="molecule type" value="Genomic_DNA"/>
</dbReference>
<feature type="compositionally biased region" description="Basic residues" evidence="1">
    <location>
        <begin position="1"/>
        <end position="16"/>
    </location>
</feature>
<accession>A0A5D3DJY6</accession>
<name>A0A5D3DJY6_CUCMM</name>
<dbReference type="SUPFAM" id="SSF56672">
    <property type="entry name" value="DNA/RNA polymerases"/>
    <property type="match status" value="1"/>
</dbReference>
<feature type="region of interest" description="Disordered" evidence="1">
    <location>
        <begin position="1"/>
        <end position="21"/>
    </location>
</feature>
<evidence type="ECO:0000313" key="3">
    <source>
        <dbReference type="EMBL" id="TYK23569.1"/>
    </source>
</evidence>
<feature type="domain" description="Reverse transcriptase Ty1/copia-type" evidence="2">
    <location>
        <begin position="156"/>
        <end position="250"/>
    </location>
</feature>
<organism evidence="3 4">
    <name type="scientific">Cucumis melo var. makuwa</name>
    <name type="common">Oriental melon</name>
    <dbReference type="NCBI Taxonomy" id="1194695"/>
    <lineage>
        <taxon>Eukaryota</taxon>
        <taxon>Viridiplantae</taxon>
        <taxon>Streptophyta</taxon>
        <taxon>Embryophyta</taxon>
        <taxon>Tracheophyta</taxon>
        <taxon>Spermatophyta</taxon>
        <taxon>Magnoliopsida</taxon>
        <taxon>eudicotyledons</taxon>
        <taxon>Gunneridae</taxon>
        <taxon>Pentapetalae</taxon>
        <taxon>rosids</taxon>
        <taxon>fabids</taxon>
        <taxon>Cucurbitales</taxon>
        <taxon>Cucurbitaceae</taxon>
        <taxon>Benincaseae</taxon>
        <taxon>Cucumis</taxon>
    </lineage>
</organism>
<evidence type="ECO:0000313" key="4">
    <source>
        <dbReference type="Proteomes" id="UP000321947"/>
    </source>
</evidence>
<protein>
    <submittedName>
        <fullName evidence="3">Retrovirus-related Pol polyprotein from transposon TNT 1-94</fullName>
    </submittedName>
</protein>
<sequence length="250" mass="28536">MGHKGAGKKPGKKNGKGNHGQLKLDNVFAESLLTLHHNVGTKRGQTNELSAYLWHKRLVVDSVNNPQEQQINGQTPHNDIVTNEPVTEGPQEIELRRSVRSRRSAISDDYLVYLHESKFDLSIDNDPVSFSQAIKGDNSTKWLAFMKEELKSMNDNEVWDLVELPKESKRVGCKWVFKTKRDSNGNIERYKARLVAKGYTQKDGIDYKKTFSPVSKKDSLRIIMAWVAHYDLELHQMDVKTAFLNGNLDE</sequence>
<dbReference type="Pfam" id="PF07727">
    <property type="entry name" value="RVT_2"/>
    <property type="match status" value="1"/>
</dbReference>
<gene>
    <name evidence="3" type="ORF">E5676_scaffold500G00770</name>
</gene>
<evidence type="ECO:0000259" key="2">
    <source>
        <dbReference type="Pfam" id="PF07727"/>
    </source>
</evidence>
<dbReference type="AlphaFoldDB" id="A0A5D3DJY6"/>
<dbReference type="InterPro" id="IPR043502">
    <property type="entry name" value="DNA/RNA_pol_sf"/>
</dbReference>
<dbReference type="InterPro" id="IPR013103">
    <property type="entry name" value="RVT_2"/>
</dbReference>
<evidence type="ECO:0000256" key="1">
    <source>
        <dbReference type="SAM" id="MobiDB-lite"/>
    </source>
</evidence>
<proteinExistence type="predicted"/>
<comment type="caution">
    <text evidence="3">The sequence shown here is derived from an EMBL/GenBank/DDBJ whole genome shotgun (WGS) entry which is preliminary data.</text>
</comment>
<reference evidence="3 4" key="1">
    <citation type="submission" date="2019-08" db="EMBL/GenBank/DDBJ databases">
        <title>Draft genome sequences of two oriental melons (Cucumis melo L. var makuwa).</title>
        <authorList>
            <person name="Kwon S.-Y."/>
        </authorList>
    </citation>
    <scope>NUCLEOTIDE SEQUENCE [LARGE SCALE GENOMIC DNA]</scope>
    <source>
        <strain evidence="4">cv. Chang Bougi</strain>
        <tissue evidence="3">Leaf</tissue>
    </source>
</reference>